<evidence type="ECO:0000313" key="7">
    <source>
        <dbReference type="EMBL" id="MBK4738084.1"/>
    </source>
</evidence>
<dbReference type="EMBL" id="JAEPBG010000017">
    <property type="protein sequence ID" value="MBK4738084.1"/>
    <property type="molecule type" value="Genomic_DNA"/>
</dbReference>
<evidence type="ECO:0000256" key="1">
    <source>
        <dbReference type="ARBA" id="ARBA00004141"/>
    </source>
</evidence>
<organism evidence="7 8">
    <name type="scientific">Noviherbaspirillum pedocola</name>
    <dbReference type="NCBI Taxonomy" id="2801341"/>
    <lineage>
        <taxon>Bacteria</taxon>
        <taxon>Pseudomonadati</taxon>
        <taxon>Pseudomonadota</taxon>
        <taxon>Betaproteobacteria</taxon>
        <taxon>Burkholderiales</taxon>
        <taxon>Oxalobacteraceae</taxon>
        <taxon>Noviherbaspirillum</taxon>
    </lineage>
</organism>
<feature type="transmembrane region" description="Helical" evidence="5">
    <location>
        <begin position="17"/>
        <end position="34"/>
    </location>
</feature>
<proteinExistence type="predicted"/>
<accession>A0A934WA42</accession>
<comment type="caution">
    <text evidence="7">The sequence shown here is derived from an EMBL/GenBank/DDBJ whole genome shotgun (WGS) entry which is preliminary data.</text>
</comment>
<dbReference type="GO" id="GO:0016020">
    <property type="term" value="C:membrane"/>
    <property type="evidence" value="ECO:0007669"/>
    <property type="project" value="UniProtKB-SubCell"/>
</dbReference>
<gene>
    <name evidence="7" type="ORF">JJB74_25960</name>
</gene>
<evidence type="ECO:0000256" key="3">
    <source>
        <dbReference type="ARBA" id="ARBA00022989"/>
    </source>
</evidence>
<dbReference type="InterPro" id="IPR007829">
    <property type="entry name" value="TM2"/>
</dbReference>
<evidence type="ECO:0000256" key="4">
    <source>
        <dbReference type="ARBA" id="ARBA00023136"/>
    </source>
</evidence>
<feature type="transmembrane region" description="Helical" evidence="5">
    <location>
        <begin position="40"/>
        <end position="58"/>
    </location>
</feature>
<dbReference type="Pfam" id="PF05154">
    <property type="entry name" value="TM2"/>
    <property type="match status" value="1"/>
</dbReference>
<dbReference type="RefSeq" id="WP_200597005.1">
    <property type="nucleotide sequence ID" value="NZ_JAEPBG010000017.1"/>
</dbReference>
<protein>
    <submittedName>
        <fullName evidence="7">TM2 domain-containing protein</fullName>
    </submittedName>
</protein>
<evidence type="ECO:0000259" key="6">
    <source>
        <dbReference type="Pfam" id="PF05154"/>
    </source>
</evidence>
<sequence>MKQPIPASRLSRDQTRAVLLAALLGDFGLHHFYLGEPYLGMLYLLFCWTGVPGVLASLEAYRYGFMSADAWAARYNGGIPGRPVPRWLPIALFVVPLVVFVAILAAIGAGYDF</sequence>
<dbReference type="AlphaFoldDB" id="A0A934WA42"/>
<comment type="subcellular location">
    <subcellularLocation>
        <location evidence="1">Membrane</location>
        <topology evidence="1">Multi-pass membrane protein</topology>
    </subcellularLocation>
</comment>
<feature type="transmembrane region" description="Helical" evidence="5">
    <location>
        <begin position="90"/>
        <end position="111"/>
    </location>
</feature>
<keyword evidence="3 5" id="KW-1133">Transmembrane helix</keyword>
<keyword evidence="8" id="KW-1185">Reference proteome</keyword>
<name>A0A934WA42_9BURK</name>
<evidence type="ECO:0000256" key="5">
    <source>
        <dbReference type="SAM" id="Phobius"/>
    </source>
</evidence>
<feature type="domain" description="TM2" evidence="6">
    <location>
        <begin position="13"/>
        <end position="55"/>
    </location>
</feature>
<keyword evidence="4 5" id="KW-0472">Membrane</keyword>
<evidence type="ECO:0000313" key="8">
    <source>
        <dbReference type="Proteomes" id="UP000622890"/>
    </source>
</evidence>
<keyword evidence="2 5" id="KW-0812">Transmembrane</keyword>
<dbReference type="Proteomes" id="UP000622890">
    <property type="component" value="Unassembled WGS sequence"/>
</dbReference>
<reference evidence="7" key="1">
    <citation type="submission" date="2021-01" db="EMBL/GenBank/DDBJ databases">
        <title>Genome sequence of strain Noviherbaspirillum sp. DKR-6.</title>
        <authorList>
            <person name="Chaudhary D.K."/>
        </authorList>
    </citation>
    <scope>NUCLEOTIDE SEQUENCE</scope>
    <source>
        <strain evidence="7">DKR-6</strain>
    </source>
</reference>
<evidence type="ECO:0000256" key="2">
    <source>
        <dbReference type="ARBA" id="ARBA00022692"/>
    </source>
</evidence>